<evidence type="ECO:0000313" key="10">
    <source>
        <dbReference type="Proteomes" id="UP000474024"/>
    </source>
</evidence>
<feature type="transmembrane region" description="Helical" evidence="7">
    <location>
        <begin position="22"/>
        <end position="45"/>
    </location>
</feature>
<dbReference type="InterPro" id="IPR036938">
    <property type="entry name" value="PAP2/HPO_sf"/>
</dbReference>
<accession>A0A6L5YSH0</accession>
<dbReference type="Proteomes" id="UP000474024">
    <property type="component" value="Unassembled WGS sequence"/>
</dbReference>
<dbReference type="CDD" id="cd01610">
    <property type="entry name" value="PAP2_like"/>
    <property type="match status" value="1"/>
</dbReference>
<dbReference type="InterPro" id="IPR000326">
    <property type="entry name" value="PAP2/HPO"/>
</dbReference>
<keyword evidence="3 7" id="KW-0812">Transmembrane</keyword>
<organism evidence="9 10">
    <name type="scientific">Roseburia porci</name>
    <dbReference type="NCBI Taxonomy" id="2605790"/>
    <lineage>
        <taxon>Bacteria</taxon>
        <taxon>Bacillati</taxon>
        <taxon>Bacillota</taxon>
        <taxon>Clostridia</taxon>
        <taxon>Lachnospirales</taxon>
        <taxon>Lachnospiraceae</taxon>
        <taxon>Roseburia</taxon>
    </lineage>
</organism>
<dbReference type="Pfam" id="PF01569">
    <property type="entry name" value="PAP2"/>
    <property type="match status" value="1"/>
</dbReference>
<feature type="domain" description="Phosphatidic acid phosphatase type 2/haloperoxidase" evidence="8">
    <location>
        <begin position="52"/>
        <end position="162"/>
    </location>
</feature>
<name>A0A6L5YSH0_9FIRM</name>
<evidence type="ECO:0000256" key="1">
    <source>
        <dbReference type="ARBA" id="ARBA00004651"/>
    </source>
</evidence>
<feature type="transmembrane region" description="Helical" evidence="7">
    <location>
        <begin position="123"/>
        <end position="141"/>
    </location>
</feature>
<keyword evidence="4" id="KW-0378">Hydrolase</keyword>
<keyword evidence="2" id="KW-1003">Cell membrane</keyword>
<dbReference type="AlphaFoldDB" id="A0A6L5YSH0"/>
<dbReference type="SUPFAM" id="SSF48317">
    <property type="entry name" value="Acid phosphatase/Vanadium-dependent haloperoxidase"/>
    <property type="match status" value="1"/>
</dbReference>
<evidence type="ECO:0000256" key="7">
    <source>
        <dbReference type="SAM" id="Phobius"/>
    </source>
</evidence>
<evidence type="ECO:0000259" key="8">
    <source>
        <dbReference type="SMART" id="SM00014"/>
    </source>
</evidence>
<dbReference type="PANTHER" id="PTHR14969:SF62">
    <property type="entry name" value="DECAPRENYLPHOSPHORYL-5-PHOSPHORIBOSE PHOSPHATASE RV3807C-RELATED"/>
    <property type="match status" value="1"/>
</dbReference>
<dbReference type="Gene3D" id="1.20.144.10">
    <property type="entry name" value="Phosphatidic acid phosphatase type 2/haloperoxidase"/>
    <property type="match status" value="1"/>
</dbReference>
<sequence length="175" mass="19743">MEWEFDILYGLQKIHNPVLDWWMAHLSDLGNIGLFWLIVAAVMTISKKYRKCGIQTFAAMLLTFIIGNLILKNLVARDRPCWIDPSIALLVKSPLDYSFPSGHTMNGFTAAVTIFCNDRKLGICAIILASLIAFSRLYNFVHFPTDVLVGMVIGIGSALIVNYLTKRYIQKKQNS</sequence>
<evidence type="ECO:0000313" key="9">
    <source>
        <dbReference type="EMBL" id="MST74876.1"/>
    </source>
</evidence>
<keyword evidence="10" id="KW-1185">Reference proteome</keyword>
<protein>
    <submittedName>
        <fullName evidence="9">Phosphatase PAP2 family protein</fullName>
    </submittedName>
</protein>
<feature type="transmembrane region" description="Helical" evidence="7">
    <location>
        <begin position="57"/>
        <end position="77"/>
    </location>
</feature>
<evidence type="ECO:0000256" key="4">
    <source>
        <dbReference type="ARBA" id="ARBA00022801"/>
    </source>
</evidence>
<keyword evidence="5 7" id="KW-1133">Transmembrane helix</keyword>
<dbReference type="EMBL" id="VUNI01000010">
    <property type="protein sequence ID" value="MST74876.1"/>
    <property type="molecule type" value="Genomic_DNA"/>
</dbReference>
<gene>
    <name evidence="9" type="ORF">FYJ75_07500</name>
</gene>
<feature type="transmembrane region" description="Helical" evidence="7">
    <location>
        <begin position="147"/>
        <end position="165"/>
    </location>
</feature>
<dbReference type="GO" id="GO:0016787">
    <property type="term" value="F:hydrolase activity"/>
    <property type="evidence" value="ECO:0007669"/>
    <property type="project" value="UniProtKB-KW"/>
</dbReference>
<dbReference type="RefSeq" id="WP_154429841.1">
    <property type="nucleotide sequence ID" value="NZ_VUNI01000010.1"/>
</dbReference>
<evidence type="ECO:0000256" key="5">
    <source>
        <dbReference type="ARBA" id="ARBA00022989"/>
    </source>
</evidence>
<comment type="subcellular location">
    <subcellularLocation>
        <location evidence="1">Cell membrane</location>
        <topology evidence="1">Multi-pass membrane protein</topology>
    </subcellularLocation>
</comment>
<reference evidence="9 10" key="1">
    <citation type="submission" date="2019-08" db="EMBL/GenBank/DDBJ databases">
        <title>In-depth cultivation of the pig gut microbiome towards novel bacterial diversity and tailored functional studies.</title>
        <authorList>
            <person name="Wylensek D."/>
            <person name="Hitch T.C.A."/>
            <person name="Clavel T."/>
        </authorList>
    </citation>
    <scope>NUCLEOTIDE SEQUENCE [LARGE SCALE GENOMIC DNA]</scope>
    <source>
        <strain evidence="9 10">MUC/MUC-530-WT-4D</strain>
    </source>
</reference>
<dbReference type="PANTHER" id="PTHR14969">
    <property type="entry name" value="SPHINGOSINE-1-PHOSPHATE PHOSPHOHYDROLASE"/>
    <property type="match status" value="1"/>
</dbReference>
<evidence type="ECO:0000256" key="2">
    <source>
        <dbReference type="ARBA" id="ARBA00022475"/>
    </source>
</evidence>
<comment type="caution">
    <text evidence="9">The sequence shown here is derived from an EMBL/GenBank/DDBJ whole genome shotgun (WGS) entry which is preliminary data.</text>
</comment>
<keyword evidence="6 7" id="KW-0472">Membrane</keyword>
<dbReference type="GO" id="GO:0005886">
    <property type="term" value="C:plasma membrane"/>
    <property type="evidence" value="ECO:0007669"/>
    <property type="project" value="UniProtKB-SubCell"/>
</dbReference>
<dbReference type="SMART" id="SM00014">
    <property type="entry name" value="acidPPc"/>
    <property type="match status" value="1"/>
</dbReference>
<proteinExistence type="predicted"/>
<evidence type="ECO:0000256" key="6">
    <source>
        <dbReference type="ARBA" id="ARBA00023136"/>
    </source>
</evidence>
<evidence type="ECO:0000256" key="3">
    <source>
        <dbReference type="ARBA" id="ARBA00022692"/>
    </source>
</evidence>